<dbReference type="Pfam" id="PF13520">
    <property type="entry name" value="AA_permease_2"/>
    <property type="match status" value="1"/>
</dbReference>
<dbReference type="GO" id="GO:0022857">
    <property type="term" value="F:transmembrane transporter activity"/>
    <property type="evidence" value="ECO:0007669"/>
    <property type="project" value="InterPro"/>
</dbReference>
<keyword evidence="9" id="KW-1185">Reference proteome</keyword>
<feature type="region of interest" description="Disordered" evidence="6">
    <location>
        <begin position="1"/>
        <end position="37"/>
    </location>
</feature>
<feature type="transmembrane region" description="Helical" evidence="7">
    <location>
        <begin position="394"/>
        <end position="413"/>
    </location>
</feature>
<keyword evidence="2" id="KW-0813">Transport</keyword>
<feature type="compositionally biased region" description="Low complexity" evidence="6">
    <location>
        <begin position="1"/>
        <end position="18"/>
    </location>
</feature>
<name>A0A225CFB1_9MICO</name>
<evidence type="ECO:0000256" key="7">
    <source>
        <dbReference type="SAM" id="Phobius"/>
    </source>
</evidence>
<evidence type="ECO:0000256" key="2">
    <source>
        <dbReference type="ARBA" id="ARBA00022448"/>
    </source>
</evidence>
<gene>
    <name evidence="8" type="ORF">B5P24_05160</name>
</gene>
<protein>
    <submittedName>
        <fullName evidence="8">Amino acid permease</fullName>
    </submittedName>
</protein>
<feature type="transmembrane region" description="Helical" evidence="7">
    <location>
        <begin position="220"/>
        <end position="238"/>
    </location>
</feature>
<feature type="transmembrane region" description="Helical" evidence="7">
    <location>
        <begin position="472"/>
        <end position="492"/>
    </location>
</feature>
<dbReference type="PIRSF" id="PIRSF006060">
    <property type="entry name" value="AA_transporter"/>
    <property type="match status" value="1"/>
</dbReference>
<feature type="transmembrane region" description="Helical" evidence="7">
    <location>
        <begin position="136"/>
        <end position="167"/>
    </location>
</feature>
<evidence type="ECO:0000256" key="1">
    <source>
        <dbReference type="ARBA" id="ARBA00004141"/>
    </source>
</evidence>
<sequence length="557" mass="57633">MSTPHTPSPAAARTSAPAPVVPPGSAQDTAGPVGRLPSGTAAPAAHLPSGYAQELHRGVGQFSSFAAGFSFVSILTTVFQLFGLGFGLGGAAFFWAWPVVFVGQLLVALNFAQLAASWPISGAIFQWSSRLAGTTIGWFTGWTMIVGQILTVAVAAIAVQAVLPAIWAGFQIVGGPDADPSVASPTGAANAVLLGILLLVVTTVVNILSVRLMARVTTAGVLIEIVGVVVLVAVLFLLPQRGPEVVLTTAGRTGDEPYVFAWLASSLMAAYVMVGFDSAGELAEETHSPRKTTPKTIIRALVVSGLGGALLIVGTLVAAPSVTDGQLATKGIAWVITSVVGDVGGRFLLCAVAVAVFACTLAVQTSGTRMMYSMARERALPFHRQLARVSPRTGTPVLTSVVVGVGAALALAVNIGQSAIFTALSSLCIAMFYLAYLGVTGPLLVARIRGRFPQGGVDEDGAPLFTLGRWGIPLNVVAVLFQAGMAVNLIWPRAEIYDLTGGSWWLQYSALLFIGATLLVGGGYHAWRHRSHGPLELRDVPTTAAIPVVEAAGATIR</sequence>
<feature type="transmembrane region" description="Helical" evidence="7">
    <location>
        <begin position="187"/>
        <end position="208"/>
    </location>
</feature>
<evidence type="ECO:0000313" key="9">
    <source>
        <dbReference type="Proteomes" id="UP000215316"/>
    </source>
</evidence>
<dbReference type="Gene3D" id="1.20.1740.10">
    <property type="entry name" value="Amino acid/polyamine transporter I"/>
    <property type="match status" value="1"/>
</dbReference>
<keyword evidence="3 7" id="KW-0812">Transmembrane</keyword>
<dbReference type="OrthoDB" id="8274074at2"/>
<evidence type="ECO:0000256" key="3">
    <source>
        <dbReference type="ARBA" id="ARBA00022692"/>
    </source>
</evidence>
<dbReference type="InterPro" id="IPR002293">
    <property type="entry name" value="AA/rel_permease1"/>
</dbReference>
<feature type="transmembrane region" description="Helical" evidence="7">
    <location>
        <begin position="258"/>
        <end position="276"/>
    </location>
</feature>
<evidence type="ECO:0000256" key="4">
    <source>
        <dbReference type="ARBA" id="ARBA00022989"/>
    </source>
</evidence>
<feature type="transmembrane region" description="Helical" evidence="7">
    <location>
        <begin position="297"/>
        <end position="323"/>
    </location>
</feature>
<comment type="subcellular location">
    <subcellularLocation>
        <location evidence="1">Membrane</location>
        <topology evidence="1">Multi-pass membrane protein</topology>
    </subcellularLocation>
</comment>
<feature type="transmembrane region" description="Helical" evidence="7">
    <location>
        <begin position="65"/>
        <end position="88"/>
    </location>
</feature>
<dbReference type="RefSeq" id="WP_094126974.1">
    <property type="nucleotide sequence ID" value="NZ_CP040788.1"/>
</dbReference>
<feature type="transmembrane region" description="Helical" evidence="7">
    <location>
        <begin position="419"/>
        <end position="445"/>
    </location>
</feature>
<evidence type="ECO:0000313" key="8">
    <source>
        <dbReference type="EMBL" id="OQJ62435.1"/>
    </source>
</evidence>
<evidence type="ECO:0000256" key="5">
    <source>
        <dbReference type="ARBA" id="ARBA00023136"/>
    </source>
</evidence>
<dbReference type="GO" id="GO:0016020">
    <property type="term" value="C:membrane"/>
    <property type="evidence" value="ECO:0007669"/>
    <property type="project" value="UniProtKB-SubCell"/>
</dbReference>
<dbReference type="AlphaFoldDB" id="A0A225CFB1"/>
<organism evidence="8 9">
    <name type="scientific">Clavibacter tessellarius</name>
    <dbReference type="NCBI Taxonomy" id="31965"/>
    <lineage>
        <taxon>Bacteria</taxon>
        <taxon>Bacillati</taxon>
        <taxon>Actinomycetota</taxon>
        <taxon>Actinomycetes</taxon>
        <taxon>Micrococcales</taxon>
        <taxon>Microbacteriaceae</taxon>
        <taxon>Clavibacter</taxon>
    </lineage>
</organism>
<reference evidence="8" key="1">
    <citation type="submission" date="2017-08" db="EMBL/GenBank/DDBJ databases">
        <title>Genomes of multiple Clavibacter strains from different subspecies.</title>
        <authorList>
            <person name="Yuan X.-K."/>
            <person name="Li X.-S."/>
            <person name="Nie J."/>
            <person name="De Boer S.H."/>
        </authorList>
    </citation>
    <scope>NUCLEOTIDE SEQUENCE [LARGE SCALE GENOMIC DNA]</scope>
    <source>
        <strain evidence="8">ATCC 33566</strain>
    </source>
</reference>
<feature type="transmembrane region" description="Helical" evidence="7">
    <location>
        <begin position="504"/>
        <end position="527"/>
    </location>
</feature>
<feature type="transmembrane region" description="Helical" evidence="7">
    <location>
        <begin position="343"/>
        <end position="363"/>
    </location>
</feature>
<evidence type="ECO:0000256" key="6">
    <source>
        <dbReference type="SAM" id="MobiDB-lite"/>
    </source>
</evidence>
<dbReference type="PANTHER" id="PTHR45649">
    <property type="entry name" value="AMINO-ACID PERMEASE BAT1"/>
    <property type="match status" value="1"/>
</dbReference>
<dbReference type="Proteomes" id="UP000215316">
    <property type="component" value="Unassembled WGS sequence"/>
</dbReference>
<feature type="transmembrane region" description="Helical" evidence="7">
    <location>
        <begin position="94"/>
        <end position="115"/>
    </location>
</feature>
<accession>A0A225CFB1</accession>
<keyword evidence="4 7" id="KW-1133">Transmembrane helix</keyword>
<proteinExistence type="predicted"/>
<dbReference type="PANTHER" id="PTHR45649:SF26">
    <property type="entry name" value="OS04G0435100 PROTEIN"/>
    <property type="match status" value="1"/>
</dbReference>
<dbReference type="EMBL" id="MZMQ01000001">
    <property type="protein sequence ID" value="OQJ62435.1"/>
    <property type="molecule type" value="Genomic_DNA"/>
</dbReference>
<keyword evidence="5 7" id="KW-0472">Membrane</keyword>
<comment type="caution">
    <text evidence="8">The sequence shown here is derived from an EMBL/GenBank/DDBJ whole genome shotgun (WGS) entry which is preliminary data.</text>
</comment>